<dbReference type="RefSeq" id="WP_169159587.1">
    <property type="nucleotide sequence ID" value="NZ_JABBFW010000003.1"/>
</dbReference>
<evidence type="ECO:0000313" key="2">
    <source>
        <dbReference type="EMBL" id="NML14687.1"/>
    </source>
</evidence>
<sequence>MSRHFADIAYTPGVRAMQRRYAGREAPPHPGPAEAVLGSRERDFIAARDSFFLATVSETGWPHVQHRGGPAGFLRVLDDTTLAFADYGGNRQFVSVGNLQAQPRAALILVDYPERRRLKLLAEMEVFDLEAASLGLREAVLRPGAPAAERVMVLRLAAFDWNCSQHITPRYSQAELAALGVPLPDFPSRQGGAL</sequence>
<dbReference type="EMBL" id="JABBFW010000003">
    <property type="protein sequence ID" value="NML14687.1"/>
    <property type="molecule type" value="Genomic_DNA"/>
</dbReference>
<evidence type="ECO:0000259" key="1">
    <source>
        <dbReference type="Pfam" id="PF01243"/>
    </source>
</evidence>
<reference evidence="2 3" key="1">
    <citation type="submission" date="2020-04" db="EMBL/GenBank/DDBJ databases">
        <title>Azohydromonas sp. isolated from soil.</title>
        <authorList>
            <person name="Dahal R.H."/>
        </authorList>
    </citation>
    <scope>NUCLEOTIDE SEQUENCE [LARGE SCALE GENOMIC DNA]</scope>
    <source>
        <strain evidence="2 3">G-1-1-14</strain>
    </source>
</reference>
<accession>A0A848F3M9</accession>
<keyword evidence="3" id="KW-1185">Reference proteome</keyword>
<proteinExistence type="predicted"/>
<dbReference type="PANTHER" id="PTHR42815">
    <property type="entry name" value="FAD-BINDING, PUTATIVE (AFU_ORTHOLOGUE AFUA_6G07600)-RELATED"/>
    <property type="match status" value="1"/>
</dbReference>
<comment type="caution">
    <text evidence="2">The sequence shown here is derived from an EMBL/GenBank/DDBJ whole genome shotgun (WGS) entry which is preliminary data.</text>
</comment>
<name>A0A848F3M9_9BURK</name>
<dbReference type="PANTHER" id="PTHR42815:SF2">
    <property type="entry name" value="FAD-BINDING, PUTATIVE (AFU_ORTHOLOGUE AFUA_6G07600)-RELATED"/>
    <property type="match status" value="1"/>
</dbReference>
<dbReference type="InterPro" id="IPR011576">
    <property type="entry name" value="Pyridox_Oxase_N"/>
</dbReference>
<dbReference type="AlphaFoldDB" id="A0A848F3M9"/>
<dbReference type="SUPFAM" id="SSF50475">
    <property type="entry name" value="FMN-binding split barrel"/>
    <property type="match status" value="1"/>
</dbReference>
<protein>
    <submittedName>
        <fullName evidence="2">Pyridoxamine 5'-phosphate oxidase</fullName>
    </submittedName>
</protein>
<organism evidence="2 3">
    <name type="scientific">Azohydromonas caseinilytica</name>
    <dbReference type="NCBI Taxonomy" id="2728836"/>
    <lineage>
        <taxon>Bacteria</taxon>
        <taxon>Pseudomonadati</taxon>
        <taxon>Pseudomonadota</taxon>
        <taxon>Betaproteobacteria</taxon>
        <taxon>Burkholderiales</taxon>
        <taxon>Sphaerotilaceae</taxon>
        <taxon>Azohydromonas</taxon>
    </lineage>
</organism>
<dbReference type="Proteomes" id="UP000574067">
    <property type="component" value="Unassembled WGS sequence"/>
</dbReference>
<gene>
    <name evidence="2" type="ORF">HHL10_06810</name>
</gene>
<dbReference type="InterPro" id="IPR012349">
    <property type="entry name" value="Split_barrel_FMN-bd"/>
</dbReference>
<dbReference type="Pfam" id="PF01243">
    <property type="entry name" value="PNPOx_N"/>
    <property type="match status" value="1"/>
</dbReference>
<evidence type="ECO:0000313" key="3">
    <source>
        <dbReference type="Proteomes" id="UP000574067"/>
    </source>
</evidence>
<feature type="domain" description="Pyridoxamine 5'-phosphate oxidase N-terminal" evidence="1">
    <location>
        <begin position="42"/>
        <end position="127"/>
    </location>
</feature>
<dbReference type="Gene3D" id="2.30.110.10">
    <property type="entry name" value="Electron Transport, Fmn-binding Protein, Chain A"/>
    <property type="match status" value="1"/>
</dbReference>